<accession>A0A8S1IK31</accession>
<dbReference type="EMBL" id="CAJHUC010000280">
    <property type="protein sequence ID" value="CAD7694891.1"/>
    <property type="molecule type" value="Genomic_DNA"/>
</dbReference>
<name>A0A8S1IK31_9CHLO</name>
<protein>
    <recommendedName>
        <fullName evidence="4">F-box domain-containing protein</fullName>
    </recommendedName>
</protein>
<dbReference type="SUPFAM" id="SSF52047">
    <property type="entry name" value="RNI-like"/>
    <property type="match status" value="1"/>
</dbReference>
<dbReference type="Proteomes" id="UP000708148">
    <property type="component" value="Unassembled WGS sequence"/>
</dbReference>
<dbReference type="InterPro" id="IPR032675">
    <property type="entry name" value="LRR_dom_sf"/>
</dbReference>
<dbReference type="InterPro" id="IPR001611">
    <property type="entry name" value="Leu-rich_rpt"/>
</dbReference>
<evidence type="ECO:0000256" key="1">
    <source>
        <dbReference type="ARBA" id="ARBA00004430"/>
    </source>
</evidence>
<dbReference type="Pfam" id="PF13516">
    <property type="entry name" value="LRR_6"/>
    <property type="match status" value="1"/>
</dbReference>
<dbReference type="OrthoDB" id="550575at2759"/>
<gene>
    <name evidence="2" type="ORF">OSTQU699_LOCUS251</name>
</gene>
<reference evidence="2" key="1">
    <citation type="submission" date="2020-12" db="EMBL/GenBank/DDBJ databases">
        <authorList>
            <person name="Iha C."/>
        </authorList>
    </citation>
    <scope>NUCLEOTIDE SEQUENCE</scope>
</reference>
<comment type="subcellular location">
    <subcellularLocation>
        <location evidence="1">Cytoplasm</location>
        <location evidence="1">Cytoskeleton</location>
        <location evidence="1">Cilium axoneme</location>
    </subcellularLocation>
</comment>
<organism evidence="2 3">
    <name type="scientific">Ostreobium quekettii</name>
    <dbReference type="NCBI Taxonomy" id="121088"/>
    <lineage>
        <taxon>Eukaryota</taxon>
        <taxon>Viridiplantae</taxon>
        <taxon>Chlorophyta</taxon>
        <taxon>core chlorophytes</taxon>
        <taxon>Ulvophyceae</taxon>
        <taxon>TCBD clade</taxon>
        <taxon>Bryopsidales</taxon>
        <taxon>Ostreobineae</taxon>
        <taxon>Ostreobiaceae</taxon>
        <taxon>Ostreobium</taxon>
    </lineage>
</organism>
<evidence type="ECO:0000313" key="3">
    <source>
        <dbReference type="Proteomes" id="UP000708148"/>
    </source>
</evidence>
<proteinExistence type="predicted"/>
<evidence type="ECO:0000313" key="2">
    <source>
        <dbReference type="EMBL" id="CAD7694891.1"/>
    </source>
</evidence>
<keyword evidence="3" id="KW-1185">Reference proteome</keyword>
<comment type="caution">
    <text evidence="2">The sequence shown here is derived from an EMBL/GenBank/DDBJ whole genome shotgun (WGS) entry which is preliminary data.</text>
</comment>
<evidence type="ECO:0008006" key="4">
    <source>
        <dbReference type="Google" id="ProtNLM"/>
    </source>
</evidence>
<dbReference type="Gene3D" id="3.80.10.10">
    <property type="entry name" value="Ribonuclease Inhibitor"/>
    <property type="match status" value="1"/>
</dbReference>
<dbReference type="AlphaFoldDB" id="A0A8S1IK31"/>
<sequence>MDADGAAVSFASVPPNVLMACMDALVAADWRAASAARCTCRDFRAAVEQAFSRLRILRLVEAMLPNLELQAPFVRSMLPLCVNLRTVEISGIFWDCANELAPALAHCRNLTCLSMRCCKIWDDGLEELVERFGGMPNLEVLCVASADELTGCGWLDKLPALTDLDISWCRLMNSIQLLGVSGQLRRLIAHGCDVLPMAIYGELHDVEELDVALTDFSDLGLHDLAQNSKCLRRLVLSDRDNANIWSPERWTRAGMEEFRLLRPDVQVDMFSLDGSWRTL</sequence>
<dbReference type="GO" id="GO:0005930">
    <property type="term" value="C:axoneme"/>
    <property type="evidence" value="ECO:0007669"/>
    <property type="project" value="UniProtKB-SubCell"/>
</dbReference>